<evidence type="ECO:0000256" key="6">
    <source>
        <dbReference type="SAM" id="Phobius"/>
    </source>
</evidence>
<dbReference type="GO" id="GO:0022857">
    <property type="term" value="F:transmembrane transporter activity"/>
    <property type="evidence" value="ECO:0007669"/>
    <property type="project" value="InterPro"/>
</dbReference>
<name>A0A1Q5UII1_9EURO</name>
<dbReference type="STRING" id="1316194.A0A1Q5UII1"/>
<evidence type="ECO:0000256" key="4">
    <source>
        <dbReference type="ARBA" id="ARBA00022989"/>
    </source>
</evidence>
<reference evidence="7 8" key="1">
    <citation type="submission" date="2016-10" db="EMBL/GenBank/DDBJ databases">
        <title>Genome sequence of the ascomycete fungus Penicillium subrubescens.</title>
        <authorList>
            <person name="De Vries R.P."/>
            <person name="Peng M."/>
            <person name="Dilokpimol A."/>
            <person name="Hilden K."/>
            <person name="Makela M.R."/>
            <person name="Grigoriev I."/>
            <person name="Riley R."/>
            <person name="Granchi Z."/>
        </authorList>
    </citation>
    <scope>NUCLEOTIDE SEQUENCE [LARGE SCALE GENOMIC DNA]</scope>
    <source>
        <strain evidence="7 8">CBS 132785</strain>
    </source>
</reference>
<sequence>MFLIWAIILACHAATKNFATLMVARFFLGIAEASISPGFSLITSLWYRTSEQPWRHGLWFCGNSLSSVFSELIGYGIYHIHDSLASWKNIPIFKAAECQVSDNCSGQCYQVCDRPPEFTTHTAEMTNFELSRRSSIIGAVVIYTCDTIGAKYAGLCLMQVFSSGMPLSMALVSSNIGGFTKRATVITGLFTCYCAGNIIGPQLFFAREAPRYKVITPISLKLVIDPG</sequence>
<keyword evidence="5 6" id="KW-0472">Membrane</keyword>
<dbReference type="Gene3D" id="1.20.1250.20">
    <property type="entry name" value="MFS general substrate transporter like domains"/>
    <property type="match status" value="1"/>
</dbReference>
<evidence type="ECO:0008006" key="9">
    <source>
        <dbReference type="Google" id="ProtNLM"/>
    </source>
</evidence>
<evidence type="ECO:0000256" key="2">
    <source>
        <dbReference type="ARBA" id="ARBA00022448"/>
    </source>
</evidence>
<accession>A0A1Q5UII1</accession>
<feature type="transmembrane region" description="Helical" evidence="6">
    <location>
        <begin position="23"/>
        <end position="47"/>
    </location>
</feature>
<evidence type="ECO:0000256" key="3">
    <source>
        <dbReference type="ARBA" id="ARBA00022692"/>
    </source>
</evidence>
<keyword evidence="3 6" id="KW-0812">Transmembrane</keyword>
<protein>
    <recommendedName>
        <fullName evidence="9">Major facilitator superfamily (MFS) profile domain-containing protein</fullName>
    </recommendedName>
</protein>
<keyword evidence="2" id="KW-0813">Transport</keyword>
<dbReference type="InterPro" id="IPR036259">
    <property type="entry name" value="MFS_trans_sf"/>
</dbReference>
<keyword evidence="4 6" id="KW-1133">Transmembrane helix</keyword>
<dbReference type="SUPFAM" id="SSF103473">
    <property type="entry name" value="MFS general substrate transporter"/>
    <property type="match status" value="1"/>
</dbReference>
<evidence type="ECO:0000313" key="8">
    <source>
        <dbReference type="Proteomes" id="UP000186955"/>
    </source>
</evidence>
<dbReference type="AlphaFoldDB" id="A0A1Q5UII1"/>
<comment type="caution">
    <text evidence="7">The sequence shown here is derived from an EMBL/GenBank/DDBJ whole genome shotgun (WGS) entry which is preliminary data.</text>
</comment>
<dbReference type="PANTHER" id="PTHR43791">
    <property type="entry name" value="PERMEASE-RELATED"/>
    <property type="match status" value="1"/>
</dbReference>
<evidence type="ECO:0000256" key="5">
    <source>
        <dbReference type="ARBA" id="ARBA00023136"/>
    </source>
</evidence>
<gene>
    <name evidence="7" type="ORF">PENSUB_2041</name>
</gene>
<organism evidence="7 8">
    <name type="scientific">Penicillium subrubescens</name>
    <dbReference type="NCBI Taxonomy" id="1316194"/>
    <lineage>
        <taxon>Eukaryota</taxon>
        <taxon>Fungi</taxon>
        <taxon>Dikarya</taxon>
        <taxon>Ascomycota</taxon>
        <taxon>Pezizomycotina</taxon>
        <taxon>Eurotiomycetes</taxon>
        <taxon>Eurotiomycetidae</taxon>
        <taxon>Eurotiales</taxon>
        <taxon>Aspergillaceae</taxon>
        <taxon>Penicillium</taxon>
    </lineage>
</organism>
<evidence type="ECO:0000313" key="7">
    <source>
        <dbReference type="EMBL" id="OKP12305.1"/>
    </source>
</evidence>
<dbReference type="EMBL" id="MNBE01000228">
    <property type="protein sequence ID" value="OKP12305.1"/>
    <property type="molecule type" value="Genomic_DNA"/>
</dbReference>
<dbReference type="Pfam" id="PF07690">
    <property type="entry name" value="MFS_1"/>
    <property type="match status" value="1"/>
</dbReference>
<dbReference type="GO" id="GO:0016020">
    <property type="term" value="C:membrane"/>
    <property type="evidence" value="ECO:0007669"/>
    <property type="project" value="UniProtKB-SubCell"/>
</dbReference>
<dbReference type="Proteomes" id="UP000186955">
    <property type="component" value="Unassembled WGS sequence"/>
</dbReference>
<comment type="subcellular location">
    <subcellularLocation>
        <location evidence="1">Membrane</location>
        <topology evidence="1">Multi-pass membrane protein</topology>
    </subcellularLocation>
</comment>
<keyword evidence="8" id="KW-1185">Reference proteome</keyword>
<evidence type="ECO:0000256" key="1">
    <source>
        <dbReference type="ARBA" id="ARBA00004141"/>
    </source>
</evidence>
<dbReference type="PANTHER" id="PTHR43791:SF103">
    <property type="entry name" value="MAJOR FACILITATOR SUPERFAMILY (MFS) PROFILE DOMAIN-CONTAINING PROTEIN-RELATED"/>
    <property type="match status" value="1"/>
</dbReference>
<proteinExistence type="predicted"/>
<dbReference type="InterPro" id="IPR011701">
    <property type="entry name" value="MFS"/>
</dbReference>